<dbReference type="GO" id="GO:0035556">
    <property type="term" value="P:intracellular signal transduction"/>
    <property type="evidence" value="ECO:0007669"/>
    <property type="project" value="InterPro"/>
</dbReference>
<sequence length="368" mass="42436">MKWKRNFIDWLFVISSWILACLCITAIGMFFQDLQFRFLEIFPTQENQKFIDYFSSGLQYIEGVLFGFLFGSVFYFVYWLTENTNLRNKSFGRLMIFKTCLYLIGFVLTFVMVFAVLLTLEVTPIRGVKDVISTLSSWTFYAAFGTFLTLFSIIINFVLEVSKKYGPGNLWHMFMGKYHKPVIENRIFMFLDLKDSTAYAEKLGHIRYSNLIQKCFLYLNEIVFDHSAQIYQYVGDEAVLTWNSSDVEARKLSVELFFAFREKLVSKASKFEKEFGFVPEFKAGINEGAVTAAEVGYIKRDIAYHGDVLNTGSRIQAKCNELGKSLLVSEAFAKEVEKLIAFKQELMGKINLKGKAEPINIYSIDSLT</sequence>
<keyword evidence="4" id="KW-1185">Reference proteome</keyword>
<reference evidence="3 4" key="1">
    <citation type="submission" date="2017-04" db="EMBL/GenBank/DDBJ databases">
        <authorList>
            <person name="Afonso C.L."/>
            <person name="Miller P.J."/>
            <person name="Scott M.A."/>
            <person name="Spackman E."/>
            <person name="Goraichik I."/>
            <person name="Dimitrov K.M."/>
            <person name="Suarez D.L."/>
            <person name="Swayne D.E."/>
        </authorList>
    </citation>
    <scope>NUCLEOTIDE SEQUENCE [LARGE SCALE GENOMIC DNA]</scope>
    <source>
        <strain evidence="3 4">DSM 26133</strain>
    </source>
</reference>
<dbReference type="Gene3D" id="3.30.70.1230">
    <property type="entry name" value="Nucleotide cyclase"/>
    <property type="match status" value="1"/>
</dbReference>
<dbReference type="PROSITE" id="PS51257">
    <property type="entry name" value="PROKAR_LIPOPROTEIN"/>
    <property type="match status" value="1"/>
</dbReference>
<dbReference type="AlphaFoldDB" id="A0A1W2GHR1"/>
<dbReference type="CDD" id="cd07302">
    <property type="entry name" value="CHD"/>
    <property type="match status" value="1"/>
</dbReference>
<dbReference type="GO" id="GO:0009190">
    <property type="term" value="P:cyclic nucleotide biosynthetic process"/>
    <property type="evidence" value="ECO:0007669"/>
    <property type="project" value="InterPro"/>
</dbReference>
<accession>A0A1W2GHR1</accession>
<dbReference type="GO" id="GO:0004016">
    <property type="term" value="F:adenylate cyclase activity"/>
    <property type="evidence" value="ECO:0007669"/>
    <property type="project" value="UniProtKB-ARBA"/>
</dbReference>
<dbReference type="SUPFAM" id="SSF55073">
    <property type="entry name" value="Nucleotide cyclase"/>
    <property type="match status" value="1"/>
</dbReference>
<name>A0A1W2GHR1_REIFA</name>
<evidence type="ECO:0000259" key="2">
    <source>
        <dbReference type="PROSITE" id="PS50125"/>
    </source>
</evidence>
<feature type="transmembrane region" description="Helical" evidence="1">
    <location>
        <begin position="140"/>
        <end position="159"/>
    </location>
</feature>
<dbReference type="InterPro" id="IPR001054">
    <property type="entry name" value="A/G_cyclase"/>
</dbReference>
<gene>
    <name evidence="3" type="ORF">SAMN04488029_2773</name>
</gene>
<dbReference type="Proteomes" id="UP000192472">
    <property type="component" value="Unassembled WGS sequence"/>
</dbReference>
<dbReference type="RefSeq" id="WP_084373432.1">
    <property type="nucleotide sequence ID" value="NZ_FWYF01000003.1"/>
</dbReference>
<dbReference type="InterPro" id="IPR050697">
    <property type="entry name" value="Adenylyl/Guanylyl_Cyclase_3/4"/>
</dbReference>
<dbReference type="PANTHER" id="PTHR43081:SF1">
    <property type="entry name" value="ADENYLATE CYCLASE, TERMINAL-DIFFERENTIATION SPECIFIC"/>
    <property type="match status" value="1"/>
</dbReference>
<dbReference type="PROSITE" id="PS50125">
    <property type="entry name" value="GUANYLATE_CYCLASE_2"/>
    <property type="match status" value="1"/>
</dbReference>
<organism evidence="3 4">
    <name type="scientific">Reichenbachiella faecimaris</name>
    <dbReference type="NCBI Taxonomy" id="692418"/>
    <lineage>
        <taxon>Bacteria</taxon>
        <taxon>Pseudomonadati</taxon>
        <taxon>Bacteroidota</taxon>
        <taxon>Cytophagia</taxon>
        <taxon>Cytophagales</taxon>
        <taxon>Reichenbachiellaceae</taxon>
        <taxon>Reichenbachiella</taxon>
    </lineage>
</organism>
<proteinExistence type="predicted"/>
<feature type="transmembrane region" description="Helical" evidence="1">
    <location>
        <begin position="7"/>
        <end position="31"/>
    </location>
</feature>
<feature type="domain" description="Guanylate cyclase" evidence="2">
    <location>
        <begin position="187"/>
        <end position="316"/>
    </location>
</feature>
<dbReference type="OrthoDB" id="9768499at2"/>
<keyword evidence="1" id="KW-0812">Transmembrane</keyword>
<keyword evidence="1" id="KW-0472">Membrane</keyword>
<evidence type="ECO:0000313" key="3">
    <source>
        <dbReference type="EMBL" id="SMD36203.1"/>
    </source>
</evidence>
<dbReference type="STRING" id="692418.SAMN04488029_2773"/>
<dbReference type="EMBL" id="FWYF01000003">
    <property type="protein sequence ID" value="SMD36203.1"/>
    <property type="molecule type" value="Genomic_DNA"/>
</dbReference>
<dbReference type="Pfam" id="PF00211">
    <property type="entry name" value="Guanylate_cyc"/>
    <property type="match status" value="1"/>
</dbReference>
<feature type="transmembrane region" description="Helical" evidence="1">
    <location>
        <begin position="100"/>
        <end position="120"/>
    </location>
</feature>
<feature type="transmembrane region" description="Helical" evidence="1">
    <location>
        <begin position="60"/>
        <end position="80"/>
    </location>
</feature>
<evidence type="ECO:0000313" key="4">
    <source>
        <dbReference type="Proteomes" id="UP000192472"/>
    </source>
</evidence>
<protein>
    <submittedName>
        <fullName evidence="3">Adenylate cyclase</fullName>
    </submittedName>
</protein>
<evidence type="ECO:0000256" key="1">
    <source>
        <dbReference type="SAM" id="Phobius"/>
    </source>
</evidence>
<keyword evidence="1" id="KW-1133">Transmembrane helix</keyword>
<dbReference type="PANTHER" id="PTHR43081">
    <property type="entry name" value="ADENYLATE CYCLASE, TERMINAL-DIFFERENTIATION SPECIFIC-RELATED"/>
    <property type="match status" value="1"/>
</dbReference>
<dbReference type="InterPro" id="IPR029787">
    <property type="entry name" value="Nucleotide_cyclase"/>
</dbReference>